<dbReference type="SMART" id="SM00065">
    <property type="entry name" value="GAF"/>
    <property type="match status" value="1"/>
</dbReference>
<dbReference type="Pfam" id="PF01590">
    <property type="entry name" value="GAF"/>
    <property type="match status" value="1"/>
</dbReference>
<gene>
    <name evidence="3" type="ORF">GCM10008955_41970</name>
</gene>
<dbReference type="CDD" id="cd01949">
    <property type="entry name" value="GGDEF"/>
    <property type="match status" value="1"/>
</dbReference>
<evidence type="ECO:0008006" key="5">
    <source>
        <dbReference type="Google" id="ProtNLM"/>
    </source>
</evidence>
<dbReference type="NCBIfam" id="TIGR00254">
    <property type="entry name" value="GGDEF"/>
    <property type="match status" value="1"/>
</dbReference>
<dbReference type="InterPro" id="IPR029787">
    <property type="entry name" value="Nucleotide_cyclase"/>
</dbReference>
<reference evidence="4" key="1">
    <citation type="journal article" date="2019" name="Int. J. Syst. Evol. Microbiol.">
        <title>The Global Catalogue of Microorganisms (GCM) 10K type strain sequencing project: providing services to taxonomists for standard genome sequencing and annotation.</title>
        <authorList>
            <consortium name="The Broad Institute Genomics Platform"/>
            <consortium name="The Broad Institute Genome Sequencing Center for Infectious Disease"/>
            <person name="Wu L."/>
            <person name="Ma J."/>
        </authorList>
    </citation>
    <scope>NUCLEOTIDE SEQUENCE [LARGE SCALE GENOMIC DNA]</scope>
    <source>
        <strain evidence="4">JCM 30331</strain>
    </source>
</reference>
<dbReference type="SUPFAM" id="SSF141868">
    <property type="entry name" value="EAL domain-like"/>
    <property type="match status" value="1"/>
</dbReference>
<dbReference type="Gene3D" id="3.30.450.40">
    <property type="match status" value="1"/>
</dbReference>
<dbReference type="SMART" id="SM00052">
    <property type="entry name" value="EAL"/>
    <property type="match status" value="1"/>
</dbReference>
<feature type="domain" description="GGDEF" evidence="2">
    <location>
        <begin position="206"/>
        <end position="339"/>
    </location>
</feature>
<dbReference type="Gene3D" id="3.30.70.270">
    <property type="match status" value="1"/>
</dbReference>
<dbReference type="InterPro" id="IPR043128">
    <property type="entry name" value="Rev_trsase/Diguanyl_cyclase"/>
</dbReference>
<dbReference type="SMART" id="SM00267">
    <property type="entry name" value="GGDEF"/>
    <property type="match status" value="1"/>
</dbReference>
<organism evidence="3 4">
    <name type="scientific">Deinococcus malanensis</name>
    <dbReference type="NCBI Taxonomy" id="1706855"/>
    <lineage>
        <taxon>Bacteria</taxon>
        <taxon>Thermotogati</taxon>
        <taxon>Deinococcota</taxon>
        <taxon>Deinococci</taxon>
        <taxon>Deinococcales</taxon>
        <taxon>Deinococcaceae</taxon>
        <taxon>Deinococcus</taxon>
    </lineage>
</organism>
<dbReference type="InterPro" id="IPR000160">
    <property type="entry name" value="GGDEF_dom"/>
</dbReference>
<dbReference type="PROSITE" id="PS50887">
    <property type="entry name" value="GGDEF"/>
    <property type="match status" value="1"/>
</dbReference>
<evidence type="ECO:0000313" key="3">
    <source>
        <dbReference type="EMBL" id="GGK43816.1"/>
    </source>
</evidence>
<dbReference type="Pfam" id="PF00563">
    <property type="entry name" value="EAL"/>
    <property type="match status" value="1"/>
</dbReference>
<dbReference type="Pfam" id="PF00990">
    <property type="entry name" value="GGDEF"/>
    <property type="match status" value="1"/>
</dbReference>
<dbReference type="InterPro" id="IPR035919">
    <property type="entry name" value="EAL_sf"/>
</dbReference>
<dbReference type="Gene3D" id="3.20.20.450">
    <property type="entry name" value="EAL domain"/>
    <property type="match status" value="1"/>
</dbReference>
<protein>
    <recommendedName>
        <fullName evidence="5">EAL domain-containing protein</fullName>
    </recommendedName>
</protein>
<dbReference type="RefSeq" id="WP_229780963.1">
    <property type="nucleotide sequence ID" value="NZ_BMPP01000045.1"/>
</dbReference>
<dbReference type="PANTHER" id="PTHR33121:SF70">
    <property type="entry name" value="SIGNALING PROTEIN YKOW"/>
    <property type="match status" value="1"/>
</dbReference>
<dbReference type="EMBL" id="BMPP01000045">
    <property type="protein sequence ID" value="GGK43816.1"/>
    <property type="molecule type" value="Genomic_DNA"/>
</dbReference>
<sequence>MLNPDTPDDQERLDHLHRYLVLDTPPEAEFDRITRFVKPLLRVPVVIISLVAAQRAWLKSTVGTNIHEMDRDSNCCGEAIKQYGVFVVEDLLATPRFQDDPMVKYEGARSYAGAPLTTPDGYNIGVLAVYDHRPRSFTPEEQAFLQDLAAIVIDELELRLAMLQAKEAQVRSEYLAHHDALTGLPNRLMLLDRAKQALLHAQRHGTPVGMLVLDLDAFKTVNDSLGHAVGDELLKAVGKRLCTVLRSEDTVARFGGDEFVILLPELRDALDAARVAQGLQDALAHPFEVDGFTLDMRCSVGISLYPTDGQDAEALLLAADTAMYQAKAAGKRQYRFYAQDMTRAAQAKLHLRGQLSRAVDTGEFELHYQPLVDLATGAIIGMEALVRWREANGRLISPATFIPLAEETGLIVPLGAWVLREACTQAVRWQVAGHPDLVVAVNVSVRQWEEATFVPLVQQILLETGLSPSRLVLEITESVLLSEPVEARRQAEQLASLGVRVALDDYGTGYSNLSQLQHLPIAQLKLDRTFVHPLPGGVRDQALVQSALTLGQALDAAVVAEGIETDTQLQVLRSLACPVGQGYFLGRPVPASEFALQHLQP</sequence>
<feature type="domain" description="EAL" evidence="1">
    <location>
        <begin position="348"/>
        <end position="601"/>
    </location>
</feature>
<dbReference type="InterPro" id="IPR029016">
    <property type="entry name" value="GAF-like_dom_sf"/>
</dbReference>
<dbReference type="InterPro" id="IPR001633">
    <property type="entry name" value="EAL_dom"/>
</dbReference>
<dbReference type="SUPFAM" id="SSF55073">
    <property type="entry name" value="Nucleotide cyclase"/>
    <property type="match status" value="1"/>
</dbReference>
<evidence type="ECO:0000313" key="4">
    <source>
        <dbReference type="Proteomes" id="UP000647587"/>
    </source>
</evidence>
<dbReference type="SUPFAM" id="SSF55781">
    <property type="entry name" value="GAF domain-like"/>
    <property type="match status" value="1"/>
</dbReference>
<dbReference type="InterPro" id="IPR050706">
    <property type="entry name" value="Cyclic-di-GMP_PDE-like"/>
</dbReference>
<accession>A0ABQ2F294</accession>
<dbReference type="CDD" id="cd01948">
    <property type="entry name" value="EAL"/>
    <property type="match status" value="1"/>
</dbReference>
<evidence type="ECO:0000259" key="2">
    <source>
        <dbReference type="PROSITE" id="PS50887"/>
    </source>
</evidence>
<comment type="caution">
    <text evidence="3">The sequence shown here is derived from an EMBL/GenBank/DDBJ whole genome shotgun (WGS) entry which is preliminary data.</text>
</comment>
<keyword evidence="4" id="KW-1185">Reference proteome</keyword>
<dbReference type="PROSITE" id="PS50883">
    <property type="entry name" value="EAL"/>
    <property type="match status" value="1"/>
</dbReference>
<evidence type="ECO:0000259" key="1">
    <source>
        <dbReference type="PROSITE" id="PS50883"/>
    </source>
</evidence>
<dbReference type="PANTHER" id="PTHR33121">
    <property type="entry name" value="CYCLIC DI-GMP PHOSPHODIESTERASE PDEF"/>
    <property type="match status" value="1"/>
</dbReference>
<proteinExistence type="predicted"/>
<name>A0ABQ2F294_9DEIO</name>
<dbReference type="Proteomes" id="UP000647587">
    <property type="component" value="Unassembled WGS sequence"/>
</dbReference>
<dbReference type="InterPro" id="IPR003018">
    <property type="entry name" value="GAF"/>
</dbReference>